<reference evidence="1 2" key="1">
    <citation type="submission" date="2020-04" db="EMBL/GenBank/DDBJ databases">
        <title>Novel Paenibacillus strain UniB2 isolated from commercial digestive syrup.</title>
        <authorList>
            <person name="Thorat V."/>
            <person name="Kirdat K."/>
            <person name="Tiwarekar B."/>
            <person name="Yadav A."/>
        </authorList>
    </citation>
    <scope>NUCLEOTIDE SEQUENCE [LARGE SCALE GENOMIC DNA]</scope>
    <source>
        <strain evidence="1 2">UniB2</strain>
    </source>
</reference>
<name>A0A6H2GT07_9BACL</name>
<organism evidence="1 2">
    <name type="scientific">Paenibacillus albicereus</name>
    <dbReference type="NCBI Taxonomy" id="2726185"/>
    <lineage>
        <taxon>Bacteria</taxon>
        <taxon>Bacillati</taxon>
        <taxon>Bacillota</taxon>
        <taxon>Bacilli</taxon>
        <taxon>Bacillales</taxon>
        <taxon>Paenibacillaceae</taxon>
        <taxon>Paenibacillus</taxon>
    </lineage>
</organism>
<evidence type="ECO:0000313" key="2">
    <source>
        <dbReference type="Proteomes" id="UP000502136"/>
    </source>
</evidence>
<dbReference type="EMBL" id="CP051428">
    <property type="protein sequence ID" value="QJC50306.1"/>
    <property type="molecule type" value="Genomic_DNA"/>
</dbReference>
<accession>A0A6H2GT07</accession>
<sequence length="47" mass="5261">MSRHRETIAPSERLADWAGCVAGLTQVQKRGCKRFAEANLGLQPFFL</sequence>
<proteinExistence type="predicted"/>
<dbReference type="RefSeq" id="WP_168905989.1">
    <property type="nucleotide sequence ID" value="NZ_CP051428.1"/>
</dbReference>
<dbReference type="AlphaFoldDB" id="A0A6H2GT07"/>
<gene>
    <name evidence="1" type="ORF">HGI30_00935</name>
</gene>
<dbReference type="KEGG" id="palr:HGI30_00935"/>
<dbReference type="Proteomes" id="UP000502136">
    <property type="component" value="Chromosome"/>
</dbReference>
<protein>
    <submittedName>
        <fullName evidence="1">Uncharacterized protein</fullName>
    </submittedName>
</protein>
<keyword evidence="2" id="KW-1185">Reference proteome</keyword>
<evidence type="ECO:0000313" key="1">
    <source>
        <dbReference type="EMBL" id="QJC50306.1"/>
    </source>
</evidence>